<dbReference type="EMBL" id="GBEZ01018732">
    <property type="protein sequence ID" value="JAC67736.1"/>
    <property type="molecule type" value="Transcribed_RNA"/>
</dbReference>
<dbReference type="InterPro" id="IPR027417">
    <property type="entry name" value="P-loop_NTPase"/>
</dbReference>
<reference evidence="2" key="1">
    <citation type="submission" date="2014-05" db="EMBL/GenBank/DDBJ databases">
        <title>The transcriptome of the halophilic microalga Tetraselmis sp. GSL018 isolated from the Great Salt Lake, Utah.</title>
        <authorList>
            <person name="Jinkerson R.E."/>
            <person name="D'Adamo S."/>
            <person name="Posewitz M.C."/>
        </authorList>
    </citation>
    <scope>NUCLEOTIDE SEQUENCE</scope>
    <source>
        <strain evidence="2">GSL018</strain>
    </source>
</reference>
<gene>
    <name evidence="2" type="ORF">TSPGSL018_10371</name>
</gene>
<feature type="compositionally biased region" description="Basic and acidic residues" evidence="1">
    <location>
        <begin position="38"/>
        <end position="53"/>
    </location>
</feature>
<evidence type="ECO:0000313" key="2">
    <source>
        <dbReference type="EMBL" id="JAC67736.1"/>
    </source>
</evidence>
<evidence type="ECO:0000256" key="1">
    <source>
        <dbReference type="SAM" id="MobiDB-lite"/>
    </source>
</evidence>
<accession>A0A061RB49</accession>
<protein>
    <recommendedName>
        <fullName evidence="3">Sulfotransferase</fullName>
    </recommendedName>
</protein>
<proteinExistence type="predicted"/>
<name>A0A061RB49_9CHLO</name>
<dbReference type="SUPFAM" id="SSF52540">
    <property type="entry name" value="P-loop containing nucleoside triphosphate hydrolases"/>
    <property type="match status" value="1"/>
</dbReference>
<dbReference type="Gene3D" id="3.40.50.300">
    <property type="entry name" value="P-loop containing nucleotide triphosphate hydrolases"/>
    <property type="match status" value="1"/>
</dbReference>
<feature type="region of interest" description="Disordered" evidence="1">
    <location>
        <begin position="34"/>
        <end position="59"/>
    </location>
</feature>
<organism evidence="2">
    <name type="scientific">Tetraselmis sp. GSL018</name>
    <dbReference type="NCBI Taxonomy" id="582737"/>
    <lineage>
        <taxon>Eukaryota</taxon>
        <taxon>Viridiplantae</taxon>
        <taxon>Chlorophyta</taxon>
        <taxon>core chlorophytes</taxon>
        <taxon>Chlorodendrophyceae</taxon>
        <taxon>Chlorodendrales</taxon>
        <taxon>Chlorodendraceae</taxon>
        <taxon>Tetraselmis</taxon>
    </lineage>
</organism>
<sequence length="94" mass="10707">MHFINYNRLKEKPMTVVARLLSFLGLANSTVPQAGIKEQQRKDRSYSDTERMHSHLGQLSNETRARVAEVVAPHVRDLYALIGSDLGWNLSSER</sequence>
<evidence type="ECO:0008006" key="3">
    <source>
        <dbReference type="Google" id="ProtNLM"/>
    </source>
</evidence>
<dbReference type="AlphaFoldDB" id="A0A061RB49"/>